<dbReference type="PANTHER" id="PTHR31235">
    <property type="entry name" value="PEROXIDASE 25-RELATED"/>
    <property type="match status" value="1"/>
</dbReference>
<dbReference type="GO" id="GO:0020037">
    <property type="term" value="F:heme binding"/>
    <property type="evidence" value="ECO:0007669"/>
    <property type="project" value="InterPro"/>
</dbReference>
<evidence type="ECO:0000256" key="4">
    <source>
        <dbReference type="ARBA" id="ARBA00022559"/>
    </source>
</evidence>
<dbReference type="Proteomes" id="UP000187203">
    <property type="component" value="Unassembled WGS sequence"/>
</dbReference>
<keyword evidence="5" id="KW-0349">Heme</keyword>
<dbReference type="GO" id="GO:0046872">
    <property type="term" value="F:metal ion binding"/>
    <property type="evidence" value="ECO:0007669"/>
    <property type="project" value="UniProtKB-KW"/>
</dbReference>
<evidence type="ECO:0000256" key="9">
    <source>
        <dbReference type="PIRSR" id="PIRSR600823-1"/>
    </source>
</evidence>
<keyword evidence="4 13" id="KW-0575">Peroxidase</keyword>
<feature type="binding site" evidence="10">
    <location>
        <position position="51"/>
    </location>
    <ligand>
        <name>Ca(2+)</name>
        <dbReference type="ChEBI" id="CHEBI:29108"/>
        <label>1</label>
    </ligand>
</feature>
<dbReference type="SUPFAM" id="SSF48113">
    <property type="entry name" value="Heme-dependent peroxidases"/>
    <property type="match status" value="1"/>
</dbReference>
<dbReference type="Pfam" id="PF00141">
    <property type="entry name" value="peroxidase"/>
    <property type="match status" value="1"/>
</dbReference>
<feature type="binding site" evidence="10">
    <location>
        <position position="49"/>
    </location>
    <ligand>
        <name>Ca(2+)</name>
        <dbReference type="ChEBI" id="CHEBI:29108"/>
        <label>1</label>
    </ligand>
</feature>
<evidence type="ECO:0000256" key="10">
    <source>
        <dbReference type="PIRSR" id="PIRSR600823-3"/>
    </source>
</evidence>
<dbReference type="InterPro" id="IPR002016">
    <property type="entry name" value="Haem_peroxidase"/>
</dbReference>
<reference evidence="14" key="1">
    <citation type="submission" date="2013-09" db="EMBL/GenBank/DDBJ databases">
        <title>Corchorus olitorius genome sequencing.</title>
        <authorList>
            <person name="Alam M."/>
            <person name="Haque M.S."/>
            <person name="Islam M.S."/>
            <person name="Emdad E.M."/>
            <person name="Islam M.M."/>
            <person name="Ahmed B."/>
            <person name="Halim A."/>
            <person name="Hossen Q.M.M."/>
            <person name="Hossain M.Z."/>
            <person name="Ahmed R."/>
            <person name="Khan M.M."/>
            <person name="Islam R."/>
            <person name="Rashid M.M."/>
            <person name="Khan S.A."/>
            <person name="Rahman M.S."/>
            <person name="Alam M."/>
            <person name="Yahiya A.S."/>
            <person name="Khan M.S."/>
            <person name="Azam M.S."/>
            <person name="Haque T."/>
            <person name="Lashkar M.Z.H."/>
            <person name="Akhand A.I."/>
            <person name="Morshed G."/>
            <person name="Roy S."/>
            <person name="Uddin K.S."/>
            <person name="Rabeya T."/>
            <person name="Hossain A.S."/>
            <person name="Chowdhury A."/>
            <person name="Snigdha A.R."/>
            <person name="Mortoza M.S."/>
            <person name="Matin S.A."/>
            <person name="Hoque S.M.E."/>
            <person name="Islam M.K."/>
            <person name="Roy D.K."/>
            <person name="Haider R."/>
            <person name="Moosa M.M."/>
            <person name="Elias S.M."/>
            <person name="Hasan A.M."/>
            <person name="Jahan S."/>
            <person name="Shafiuddin M."/>
            <person name="Mahmood N."/>
            <person name="Shommy N.S."/>
        </authorList>
    </citation>
    <scope>NUCLEOTIDE SEQUENCE [LARGE SCALE GENOMIC DNA]</scope>
    <source>
        <strain evidence="14">cv. O-4</strain>
    </source>
</reference>
<evidence type="ECO:0000256" key="5">
    <source>
        <dbReference type="ARBA" id="ARBA00022617"/>
    </source>
</evidence>
<dbReference type="EMBL" id="AWUE01020278">
    <property type="protein sequence ID" value="OMO69140.1"/>
    <property type="molecule type" value="Genomic_DNA"/>
</dbReference>
<evidence type="ECO:0000256" key="11">
    <source>
        <dbReference type="RuleBase" id="RU004241"/>
    </source>
</evidence>
<dbReference type="STRING" id="93759.A0A1R3HFN0"/>
<dbReference type="AlphaFoldDB" id="A0A1R3HFN0"/>
<feature type="active site" description="Proton acceptor" evidence="9">
    <location>
        <position position="45"/>
    </location>
</feature>
<protein>
    <recommendedName>
        <fullName evidence="3">peroxidase</fullName>
        <ecNumber evidence="3">1.11.1.7</ecNumber>
    </recommendedName>
</protein>
<dbReference type="PROSITE" id="PS50873">
    <property type="entry name" value="PEROXIDASE_4"/>
    <property type="match status" value="1"/>
</dbReference>
<dbReference type="GO" id="GO:0140825">
    <property type="term" value="F:lactoperoxidase activity"/>
    <property type="evidence" value="ECO:0007669"/>
    <property type="project" value="UniProtKB-EC"/>
</dbReference>
<accession>A0A1R3HFN0</accession>
<comment type="catalytic activity">
    <reaction evidence="1">
        <text>2 a phenolic donor + H2O2 = 2 a phenolic radical donor + 2 H2O</text>
        <dbReference type="Rhea" id="RHEA:56136"/>
        <dbReference type="ChEBI" id="CHEBI:15377"/>
        <dbReference type="ChEBI" id="CHEBI:16240"/>
        <dbReference type="ChEBI" id="CHEBI:139520"/>
        <dbReference type="ChEBI" id="CHEBI:139521"/>
        <dbReference type="EC" id="1.11.1.7"/>
    </reaction>
</comment>
<comment type="caution">
    <text evidence="13">The sequence shown here is derived from an EMBL/GenBank/DDBJ whole genome shotgun (WGS) entry which is preliminary data.</text>
</comment>
<keyword evidence="6 10" id="KW-0479">Metal-binding</keyword>
<keyword evidence="14" id="KW-1185">Reference proteome</keyword>
<name>A0A1R3HFN0_9ROSI</name>
<keyword evidence="8" id="KW-0408">Iron</keyword>
<evidence type="ECO:0000256" key="1">
    <source>
        <dbReference type="ARBA" id="ARBA00000189"/>
    </source>
</evidence>
<evidence type="ECO:0000256" key="2">
    <source>
        <dbReference type="ARBA" id="ARBA00001970"/>
    </source>
</evidence>
<evidence type="ECO:0000313" key="13">
    <source>
        <dbReference type="EMBL" id="OMO69140.1"/>
    </source>
</evidence>
<keyword evidence="7" id="KW-0560">Oxidoreductase</keyword>
<dbReference type="PRINTS" id="PR00461">
    <property type="entry name" value="PLPEROXIDASE"/>
</dbReference>
<comment type="similarity">
    <text evidence="11">Belongs to the peroxidase family.</text>
</comment>
<feature type="binding site" evidence="10">
    <location>
        <position position="67"/>
    </location>
    <ligand>
        <name>Ca(2+)</name>
        <dbReference type="ChEBI" id="CHEBI:29108"/>
        <label>1</label>
    </ligand>
</feature>
<dbReference type="GO" id="GO:0006979">
    <property type="term" value="P:response to oxidative stress"/>
    <property type="evidence" value="ECO:0007669"/>
    <property type="project" value="InterPro"/>
</dbReference>
<dbReference type="Gene3D" id="1.10.520.10">
    <property type="match status" value="1"/>
</dbReference>
<evidence type="ECO:0000313" key="14">
    <source>
        <dbReference type="Proteomes" id="UP000187203"/>
    </source>
</evidence>
<evidence type="ECO:0000256" key="8">
    <source>
        <dbReference type="ARBA" id="ARBA00023004"/>
    </source>
</evidence>
<feature type="domain" description="Plant heme peroxidase family profile" evidence="12">
    <location>
        <begin position="32"/>
        <end position="152"/>
    </location>
</feature>
<keyword evidence="10" id="KW-0106">Calcium</keyword>
<gene>
    <name evidence="13" type="ORF">COLO4_29229</name>
</gene>
<dbReference type="OrthoDB" id="2113341at2759"/>
<feature type="binding site" evidence="10">
    <location>
        <position position="53"/>
    </location>
    <ligand>
        <name>Ca(2+)</name>
        <dbReference type="ChEBI" id="CHEBI:29108"/>
        <label>1</label>
    </ligand>
</feature>
<proteinExistence type="inferred from homology"/>
<evidence type="ECO:0000256" key="3">
    <source>
        <dbReference type="ARBA" id="ARBA00012313"/>
    </source>
</evidence>
<comment type="cofactor">
    <cofactor evidence="2">
        <name>heme b</name>
        <dbReference type="ChEBI" id="CHEBI:60344"/>
    </cofactor>
</comment>
<comment type="cofactor">
    <cofactor evidence="10">
        <name>Ca(2+)</name>
        <dbReference type="ChEBI" id="CHEBI:29108"/>
    </cofactor>
    <text evidence="10">Binds 2 calcium ions per subunit.</text>
</comment>
<evidence type="ECO:0000256" key="6">
    <source>
        <dbReference type="ARBA" id="ARBA00022723"/>
    </source>
</evidence>
<dbReference type="InterPro" id="IPR000823">
    <property type="entry name" value="Peroxidase_pln"/>
</dbReference>
<dbReference type="InterPro" id="IPR010255">
    <property type="entry name" value="Haem_peroxidase_sf"/>
</dbReference>
<evidence type="ECO:0000256" key="7">
    <source>
        <dbReference type="ARBA" id="ARBA00023002"/>
    </source>
</evidence>
<dbReference type="EC" id="1.11.1.7" evidence="3"/>
<sequence>MALQPRIIACGNYVSAFVMAMRFLTGSTDMADASIVVALRCVHLHVAIVQGCDALVLLNSTSNQSPERKCFSNQTLGFDFIDRVRSLLEAGCPGNVSCADILILIPRDSVVTICANHSIFHTMDPLGYLGGCWVMYNRRQVTPMMLNSTRRDVTFQLENRGG</sequence>
<evidence type="ECO:0000259" key="12">
    <source>
        <dbReference type="PROSITE" id="PS50873"/>
    </source>
</evidence>
<organism evidence="13 14">
    <name type="scientific">Corchorus olitorius</name>
    <dbReference type="NCBI Taxonomy" id="93759"/>
    <lineage>
        <taxon>Eukaryota</taxon>
        <taxon>Viridiplantae</taxon>
        <taxon>Streptophyta</taxon>
        <taxon>Embryophyta</taxon>
        <taxon>Tracheophyta</taxon>
        <taxon>Spermatophyta</taxon>
        <taxon>Magnoliopsida</taxon>
        <taxon>eudicotyledons</taxon>
        <taxon>Gunneridae</taxon>
        <taxon>Pentapetalae</taxon>
        <taxon>rosids</taxon>
        <taxon>malvids</taxon>
        <taxon>Malvales</taxon>
        <taxon>Malvaceae</taxon>
        <taxon>Grewioideae</taxon>
        <taxon>Apeibeae</taxon>
        <taxon>Corchorus</taxon>
    </lineage>
</organism>